<dbReference type="SMART" id="SM00724">
    <property type="entry name" value="TLC"/>
    <property type="match status" value="1"/>
</dbReference>
<evidence type="ECO:0000256" key="14">
    <source>
        <dbReference type="SAM" id="Phobius"/>
    </source>
</evidence>
<dbReference type="InterPro" id="IPR006634">
    <property type="entry name" value="TLC-dom"/>
</dbReference>
<feature type="transmembrane region" description="Helical" evidence="14">
    <location>
        <begin position="214"/>
        <end position="232"/>
    </location>
</feature>
<keyword evidence="4" id="KW-0444">Lipid biosynthesis</keyword>
<keyword evidence="9" id="KW-0443">Lipid metabolism</keyword>
<feature type="transmembrane region" description="Helical" evidence="14">
    <location>
        <begin position="174"/>
        <end position="194"/>
    </location>
</feature>
<evidence type="ECO:0000256" key="11">
    <source>
        <dbReference type="ARBA" id="ARBA00049036"/>
    </source>
</evidence>
<dbReference type="SUPFAM" id="SSF46689">
    <property type="entry name" value="Homeodomain-like"/>
    <property type="match status" value="1"/>
</dbReference>
<evidence type="ECO:0000313" key="16">
    <source>
        <dbReference type="EMBL" id="KAI5626555.1"/>
    </source>
</evidence>
<comment type="subcellular location">
    <subcellularLocation>
        <location evidence="1">Endoplasmic reticulum membrane</location>
        <topology evidence="1">Multi-pass membrane protein</topology>
    </subcellularLocation>
</comment>
<feature type="domain" description="TLC" evidence="15">
    <location>
        <begin position="165"/>
        <end position="366"/>
    </location>
</feature>
<protein>
    <submittedName>
        <fullName evidence="16">Ceramide synthase 4</fullName>
    </submittedName>
</protein>
<dbReference type="GO" id="GO:0050291">
    <property type="term" value="F:sphingosine N-acyltransferase activity"/>
    <property type="evidence" value="ECO:0007669"/>
    <property type="project" value="InterPro"/>
</dbReference>
<evidence type="ECO:0000259" key="15">
    <source>
        <dbReference type="PROSITE" id="PS50922"/>
    </source>
</evidence>
<keyword evidence="7" id="KW-0256">Endoplasmic reticulum</keyword>
<comment type="pathway">
    <text evidence="3">Sphingolipid metabolism.</text>
</comment>
<comment type="catalytic activity">
    <reaction evidence="11">
        <text>sphinganine + octadecanoyl-CoA = N-(octadecanoyl)-sphinganine + CoA + H(+)</text>
        <dbReference type="Rhea" id="RHEA:36547"/>
        <dbReference type="ChEBI" id="CHEBI:15378"/>
        <dbReference type="ChEBI" id="CHEBI:57287"/>
        <dbReference type="ChEBI" id="CHEBI:57394"/>
        <dbReference type="ChEBI" id="CHEBI:57817"/>
        <dbReference type="ChEBI" id="CHEBI:67033"/>
    </reaction>
    <physiologicalReaction direction="left-to-right" evidence="11">
        <dbReference type="Rhea" id="RHEA:36548"/>
    </physiologicalReaction>
</comment>
<evidence type="ECO:0000256" key="10">
    <source>
        <dbReference type="ARBA" id="ARBA00023136"/>
    </source>
</evidence>
<dbReference type="GO" id="GO:0046513">
    <property type="term" value="P:ceramide biosynthetic process"/>
    <property type="evidence" value="ECO:0007669"/>
    <property type="project" value="InterPro"/>
</dbReference>
<evidence type="ECO:0000256" key="9">
    <source>
        <dbReference type="ARBA" id="ARBA00023098"/>
    </source>
</evidence>
<dbReference type="PIRSF" id="PIRSF005225">
    <property type="entry name" value="LAG1_LAC1"/>
    <property type="match status" value="1"/>
</dbReference>
<evidence type="ECO:0000256" key="3">
    <source>
        <dbReference type="ARBA" id="ARBA00004991"/>
    </source>
</evidence>
<keyword evidence="8 14" id="KW-1133">Transmembrane helix</keyword>
<comment type="pathway">
    <text evidence="2">Lipid metabolism; sphingolipid metabolism.</text>
</comment>
<dbReference type="Gene3D" id="1.10.10.60">
    <property type="entry name" value="Homeodomain-like"/>
    <property type="match status" value="1"/>
</dbReference>
<accession>A0AAD5B300</accession>
<feature type="transmembrane region" description="Helical" evidence="14">
    <location>
        <begin position="335"/>
        <end position="358"/>
    </location>
</feature>
<evidence type="ECO:0000256" key="4">
    <source>
        <dbReference type="ARBA" id="ARBA00022516"/>
    </source>
</evidence>
<evidence type="ECO:0000256" key="5">
    <source>
        <dbReference type="ARBA" id="ARBA00022679"/>
    </source>
</evidence>
<dbReference type="PANTHER" id="PTHR12560">
    <property type="entry name" value="LONGEVITY ASSURANCE FACTOR 1 LAG1"/>
    <property type="match status" value="1"/>
</dbReference>
<sequence length="437" mass="51476">MADIPCVLGLIPQLCYLWIEEIALYRLEFTDRMETLLNHLLWSQEFWLPPSITWNDIDEGIAGGSRHPLPCDLLIAFPLALGFIAFRFAFERILALPLSRKLGVTDRVQVRVPPNPKLEAFYMQKKKHFTQSELVGLEKHCGLTPHQIQNWLRRRRNHDKPSNTKKFCEASWRFAFYLTAFMAGLDVLKDTAWFWDHRDCWRGYPKQPVSESHYWYYILELSFYWSLLLSVYKDVKRKDFREQIIHHIATISLISFSYCSNFIRVGTVVMLLHDSSDFLLESAKMFNYAGWKKTCDILFVLFAAVFLGTRLLVFPCRVLYSTFVESLDFFQPFPGYYFFNGLLLVLQGLHIFWAYLILRMLYKFIFLGKVERDERSDDESDVEEEEEEWDSGLEEECCWEQSKGSFKSKLTSLADNCVLNNLTHQRRNMNSGLPKAR</sequence>
<feature type="region of interest" description="Disordered" evidence="13">
    <location>
        <begin position="377"/>
        <end position="396"/>
    </location>
</feature>
<dbReference type="FunFam" id="1.10.10.60:FF:000020">
    <property type="entry name" value="Ceramide synthase 5"/>
    <property type="match status" value="1"/>
</dbReference>
<evidence type="ECO:0000256" key="1">
    <source>
        <dbReference type="ARBA" id="ARBA00004477"/>
    </source>
</evidence>
<dbReference type="AlphaFoldDB" id="A0AAD5B300"/>
<dbReference type="InterPro" id="IPR016439">
    <property type="entry name" value="Lag1/Lac1-like"/>
</dbReference>
<dbReference type="InterPro" id="IPR009057">
    <property type="entry name" value="Homeodomain-like_sf"/>
</dbReference>
<evidence type="ECO:0000256" key="2">
    <source>
        <dbReference type="ARBA" id="ARBA00004760"/>
    </source>
</evidence>
<organism evidence="16 17">
    <name type="scientific">Silurus asotus</name>
    <name type="common">Amur catfish</name>
    <name type="synonym">Parasilurus asotus</name>
    <dbReference type="NCBI Taxonomy" id="30991"/>
    <lineage>
        <taxon>Eukaryota</taxon>
        <taxon>Metazoa</taxon>
        <taxon>Chordata</taxon>
        <taxon>Craniata</taxon>
        <taxon>Vertebrata</taxon>
        <taxon>Euteleostomi</taxon>
        <taxon>Actinopterygii</taxon>
        <taxon>Neopterygii</taxon>
        <taxon>Teleostei</taxon>
        <taxon>Ostariophysi</taxon>
        <taxon>Siluriformes</taxon>
        <taxon>Siluridae</taxon>
        <taxon>Silurus</taxon>
    </lineage>
</organism>
<feature type="transmembrane region" description="Helical" evidence="14">
    <location>
        <begin position="73"/>
        <end position="90"/>
    </location>
</feature>
<dbReference type="PROSITE" id="PS50922">
    <property type="entry name" value="TLC"/>
    <property type="match status" value="1"/>
</dbReference>
<keyword evidence="17" id="KW-1185">Reference proteome</keyword>
<name>A0AAD5B300_SILAS</name>
<evidence type="ECO:0000256" key="12">
    <source>
        <dbReference type="PROSITE-ProRule" id="PRU00205"/>
    </source>
</evidence>
<dbReference type="Proteomes" id="UP001205998">
    <property type="component" value="Unassembled WGS sequence"/>
</dbReference>
<evidence type="ECO:0000256" key="13">
    <source>
        <dbReference type="SAM" id="MobiDB-lite"/>
    </source>
</evidence>
<evidence type="ECO:0000313" key="17">
    <source>
        <dbReference type="Proteomes" id="UP001205998"/>
    </source>
</evidence>
<dbReference type="InterPro" id="IPR001356">
    <property type="entry name" value="HD"/>
</dbReference>
<dbReference type="Pfam" id="PF03798">
    <property type="entry name" value="TRAM_LAG1_CLN8"/>
    <property type="match status" value="1"/>
</dbReference>
<dbReference type="GO" id="GO:0005789">
    <property type="term" value="C:endoplasmic reticulum membrane"/>
    <property type="evidence" value="ECO:0007669"/>
    <property type="project" value="UniProtKB-SubCell"/>
</dbReference>
<keyword evidence="5" id="KW-0808">Transferase</keyword>
<keyword evidence="10 12" id="KW-0472">Membrane</keyword>
<dbReference type="PANTHER" id="PTHR12560:SF6">
    <property type="entry name" value="CERAMIDE SYNTHASE 4"/>
    <property type="match status" value="1"/>
</dbReference>
<dbReference type="EMBL" id="MU551531">
    <property type="protein sequence ID" value="KAI5626555.1"/>
    <property type="molecule type" value="Genomic_DNA"/>
</dbReference>
<comment type="caution">
    <text evidence="16">The sequence shown here is derived from an EMBL/GenBank/DDBJ whole genome shotgun (WGS) entry which is preliminary data.</text>
</comment>
<reference evidence="16" key="1">
    <citation type="submission" date="2018-07" db="EMBL/GenBank/DDBJ databases">
        <title>Comparative genomics of catfishes provides insights into carnivory and benthic adaptation.</title>
        <authorList>
            <person name="Zhang Y."/>
            <person name="Wang D."/>
            <person name="Peng Z."/>
            <person name="Zheng S."/>
            <person name="Shao F."/>
            <person name="Tao W."/>
        </authorList>
    </citation>
    <scope>NUCLEOTIDE SEQUENCE</scope>
    <source>
        <strain evidence="16">Chongqing</strain>
    </source>
</reference>
<keyword evidence="6 12" id="KW-0812">Transmembrane</keyword>
<evidence type="ECO:0000256" key="8">
    <source>
        <dbReference type="ARBA" id="ARBA00022989"/>
    </source>
</evidence>
<evidence type="ECO:0000256" key="7">
    <source>
        <dbReference type="ARBA" id="ARBA00022824"/>
    </source>
</evidence>
<gene>
    <name evidence="16" type="ORF">C0J50_13844</name>
</gene>
<evidence type="ECO:0000256" key="6">
    <source>
        <dbReference type="ARBA" id="ARBA00022692"/>
    </source>
</evidence>
<dbReference type="GO" id="GO:0003677">
    <property type="term" value="F:DNA binding"/>
    <property type="evidence" value="ECO:0007669"/>
    <property type="project" value="InterPro"/>
</dbReference>
<dbReference type="CDD" id="cd00086">
    <property type="entry name" value="homeodomain"/>
    <property type="match status" value="1"/>
</dbReference>
<feature type="transmembrane region" description="Helical" evidence="14">
    <location>
        <begin position="294"/>
        <end position="315"/>
    </location>
</feature>
<proteinExistence type="predicted"/>